<keyword evidence="3" id="KW-1185">Reference proteome</keyword>
<organism evidence="2 3">
    <name type="scientific">Cylindrodendrum hubeiense</name>
    <dbReference type="NCBI Taxonomy" id="595255"/>
    <lineage>
        <taxon>Eukaryota</taxon>
        <taxon>Fungi</taxon>
        <taxon>Dikarya</taxon>
        <taxon>Ascomycota</taxon>
        <taxon>Pezizomycotina</taxon>
        <taxon>Sordariomycetes</taxon>
        <taxon>Hypocreomycetidae</taxon>
        <taxon>Hypocreales</taxon>
        <taxon>Nectriaceae</taxon>
        <taxon>Cylindrodendrum</taxon>
    </lineage>
</organism>
<dbReference type="Gene3D" id="2.170.270.10">
    <property type="entry name" value="SET domain"/>
    <property type="match status" value="1"/>
</dbReference>
<dbReference type="SUPFAM" id="SSF82199">
    <property type="entry name" value="SET domain"/>
    <property type="match status" value="1"/>
</dbReference>
<dbReference type="InterPro" id="IPR046341">
    <property type="entry name" value="SET_dom_sf"/>
</dbReference>
<gene>
    <name evidence="2" type="ORF">G7Z17_g13511</name>
</gene>
<name>A0A9P5GVQ8_9HYPO</name>
<proteinExistence type="predicted"/>
<evidence type="ECO:0000313" key="2">
    <source>
        <dbReference type="EMBL" id="KAF7533448.1"/>
    </source>
</evidence>
<comment type="caution">
    <text evidence="2">The sequence shown here is derived from an EMBL/GenBank/DDBJ whole genome shotgun (WGS) entry which is preliminary data.</text>
</comment>
<evidence type="ECO:0000313" key="3">
    <source>
        <dbReference type="Proteomes" id="UP000722485"/>
    </source>
</evidence>
<dbReference type="InterPro" id="IPR001214">
    <property type="entry name" value="SET_dom"/>
</dbReference>
<dbReference type="Pfam" id="PF00856">
    <property type="entry name" value="SET"/>
    <property type="match status" value="1"/>
</dbReference>
<dbReference type="Proteomes" id="UP000722485">
    <property type="component" value="Unassembled WGS sequence"/>
</dbReference>
<accession>A0A9P5GVQ8</accession>
<evidence type="ECO:0000259" key="1">
    <source>
        <dbReference type="PROSITE" id="PS50280"/>
    </source>
</evidence>
<sequence length="198" mass="22928">MPQIAIPAPSLPQNHDAIYITNSSNRGRCVHAIQNFPSRHKIIVEQPAISCVHWRQGKWMRTIGDEWEKRSVEARLRLQQTFKKLEDIPSDTRLTKQERKQLNKFVKEYAFWDSKGTNAHIYRLASHINHACARHANAEQWTDSAYPNYITVRLVKDVRADEEIFINYNKGHMPFGCPFCVPRSDKPRAENKGNGSFG</sequence>
<dbReference type="AlphaFoldDB" id="A0A9P5GVQ8"/>
<reference evidence="2" key="1">
    <citation type="submission" date="2020-03" db="EMBL/GenBank/DDBJ databases">
        <title>Draft Genome Sequence of Cylindrodendrum hubeiense.</title>
        <authorList>
            <person name="Buettner E."/>
            <person name="Kellner H."/>
        </authorList>
    </citation>
    <scope>NUCLEOTIDE SEQUENCE</scope>
    <source>
        <strain evidence="2">IHI 201604</strain>
    </source>
</reference>
<feature type="domain" description="SET" evidence="1">
    <location>
        <begin position="16"/>
        <end position="169"/>
    </location>
</feature>
<dbReference type="EMBL" id="JAANBB010000826">
    <property type="protein sequence ID" value="KAF7533448.1"/>
    <property type="molecule type" value="Genomic_DNA"/>
</dbReference>
<protein>
    <recommendedName>
        <fullName evidence="1">SET domain-containing protein</fullName>
    </recommendedName>
</protein>
<dbReference type="OrthoDB" id="265717at2759"/>
<dbReference type="PROSITE" id="PS50280">
    <property type="entry name" value="SET"/>
    <property type="match status" value="1"/>
</dbReference>